<reference evidence="1 2" key="1">
    <citation type="submission" date="2017-11" db="EMBL/GenBank/DDBJ databases">
        <title>De novo assembly and phasing of dikaryotic genomes from two isolates of Puccinia coronata f. sp. avenae, the causal agent of oat crown rust.</title>
        <authorList>
            <person name="Miller M.E."/>
            <person name="Zhang Y."/>
            <person name="Omidvar V."/>
            <person name="Sperschneider J."/>
            <person name="Schwessinger B."/>
            <person name="Raley C."/>
            <person name="Palmer J.M."/>
            <person name="Garnica D."/>
            <person name="Upadhyaya N."/>
            <person name="Rathjen J."/>
            <person name="Taylor J.M."/>
            <person name="Park R.F."/>
            <person name="Dodds P.N."/>
            <person name="Hirsch C.D."/>
            <person name="Kianian S.F."/>
            <person name="Figueroa M."/>
        </authorList>
    </citation>
    <scope>NUCLEOTIDE SEQUENCE [LARGE SCALE GENOMIC DNA]</scope>
    <source>
        <strain evidence="1">12NC29</strain>
    </source>
</reference>
<dbReference type="AlphaFoldDB" id="A0A2N5T1L3"/>
<evidence type="ECO:0000313" key="1">
    <source>
        <dbReference type="EMBL" id="PLW19358.1"/>
    </source>
</evidence>
<proteinExistence type="predicted"/>
<evidence type="ECO:0000313" key="2">
    <source>
        <dbReference type="Proteomes" id="UP000235388"/>
    </source>
</evidence>
<keyword evidence="2" id="KW-1185">Reference proteome</keyword>
<accession>A0A2N5T1L3</accession>
<protein>
    <submittedName>
        <fullName evidence="1">Uncharacterized protein</fullName>
    </submittedName>
</protein>
<name>A0A2N5T1L3_9BASI</name>
<dbReference type="EMBL" id="PGCJ01000814">
    <property type="protein sequence ID" value="PLW19358.1"/>
    <property type="molecule type" value="Genomic_DNA"/>
</dbReference>
<dbReference type="Proteomes" id="UP000235388">
    <property type="component" value="Unassembled WGS sequence"/>
</dbReference>
<organism evidence="1 2">
    <name type="scientific">Puccinia coronata f. sp. avenae</name>
    <dbReference type="NCBI Taxonomy" id="200324"/>
    <lineage>
        <taxon>Eukaryota</taxon>
        <taxon>Fungi</taxon>
        <taxon>Dikarya</taxon>
        <taxon>Basidiomycota</taxon>
        <taxon>Pucciniomycotina</taxon>
        <taxon>Pucciniomycetes</taxon>
        <taxon>Pucciniales</taxon>
        <taxon>Pucciniaceae</taxon>
        <taxon>Puccinia</taxon>
    </lineage>
</organism>
<sequence>MRTGEKIGQNSSLTQHSYIQVRGLRGPGKALASSCKLTPRLAALTWRLKLYSPKAAPVAKRKSTATEGNHL</sequence>
<comment type="caution">
    <text evidence="1">The sequence shown here is derived from an EMBL/GenBank/DDBJ whole genome shotgun (WGS) entry which is preliminary data.</text>
</comment>
<gene>
    <name evidence="1" type="ORF">PCANC_09118</name>
</gene>